<feature type="domain" description="SIS" evidence="5">
    <location>
        <begin position="110"/>
        <end position="241"/>
    </location>
</feature>
<evidence type="ECO:0000256" key="2">
    <source>
        <dbReference type="ARBA" id="ARBA00023125"/>
    </source>
</evidence>
<dbReference type="PROSITE" id="PS51071">
    <property type="entry name" value="HTH_RPIR"/>
    <property type="match status" value="1"/>
</dbReference>
<proteinExistence type="predicted"/>
<dbReference type="SUPFAM" id="SSF46689">
    <property type="entry name" value="Homeodomain-like"/>
    <property type="match status" value="1"/>
</dbReference>
<dbReference type="InterPro" id="IPR009057">
    <property type="entry name" value="Homeodomain-like_sf"/>
</dbReference>
<dbReference type="Gene3D" id="3.40.50.10490">
    <property type="entry name" value="Glucose-6-phosphate isomerase like protein, domain 1"/>
    <property type="match status" value="1"/>
</dbReference>
<dbReference type="InterPro" id="IPR047640">
    <property type="entry name" value="RpiR-like"/>
</dbReference>
<reference evidence="6" key="1">
    <citation type="submission" date="2023-07" db="EMBL/GenBank/DDBJ databases">
        <title>Fictibacillus sp. isolated from freshwater pond.</title>
        <authorList>
            <person name="Kirdat K."/>
            <person name="Bhat A."/>
            <person name="Mourya A."/>
            <person name="Yadav A."/>
        </authorList>
    </citation>
    <scope>NUCLEOTIDE SEQUENCE</scope>
    <source>
        <strain evidence="6">NE201</strain>
    </source>
</reference>
<evidence type="ECO:0000313" key="7">
    <source>
        <dbReference type="Proteomes" id="UP001172721"/>
    </source>
</evidence>
<dbReference type="SUPFAM" id="SSF53697">
    <property type="entry name" value="SIS domain"/>
    <property type="match status" value="1"/>
</dbReference>
<keyword evidence="7" id="KW-1185">Reference proteome</keyword>
<dbReference type="InterPro" id="IPR036388">
    <property type="entry name" value="WH-like_DNA-bd_sf"/>
</dbReference>
<dbReference type="PROSITE" id="PS51464">
    <property type="entry name" value="SIS"/>
    <property type="match status" value="1"/>
</dbReference>
<dbReference type="PANTHER" id="PTHR30514">
    <property type="entry name" value="GLUCOKINASE"/>
    <property type="match status" value="1"/>
</dbReference>
<keyword evidence="2" id="KW-0238">DNA-binding</keyword>
<keyword evidence="1" id="KW-0805">Transcription regulation</keyword>
<name>A0ABT8HT89_9BACL</name>
<feature type="domain" description="HTH rpiR-type" evidence="4">
    <location>
        <begin position="2"/>
        <end position="78"/>
    </location>
</feature>
<organism evidence="6 7">
    <name type="scientific">Fictibacillus fluitans</name>
    <dbReference type="NCBI Taxonomy" id="3058422"/>
    <lineage>
        <taxon>Bacteria</taxon>
        <taxon>Bacillati</taxon>
        <taxon>Bacillota</taxon>
        <taxon>Bacilli</taxon>
        <taxon>Bacillales</taxon>
        <taxon>Fictibacillaceae</taxon>
        <taxon>Fictibacillus</taxon>
    </lineage>
</organism>
<dbReference type="CDD" id="cd05013">
    <property type="entry name" value="SIS_RpiR"/>
    <property type="match status" value="1"/>
</dbReference>
<dbReference type="InterPro" id="IPR001347">
    <property type="entry name" value="SIS_dom"/>
</dbReference>
<sequence length="272" mass="29861">MASLLKEIQSIYSSLSQKEKNIADYILSDPDGASHSSIQEMAEKTGVSVSTITRFAKKAACSSFVEMKVKLASGSEKSGEEGIEQTLLSSYREMLADVRSLSDNQAFDQVMTFLREAKRLFIYGLGSSGLAAQELNYRLSRMGFVSEAVTDPHLMVIKSTLQQPGDVIIAFSRSGQTVDLLRSISKGKEKGAKLIALTAFGNTPLTNLSDAILWTIHPARNNFLLTGLDMSMLYLIDRISLHFLSEPEREAKYLETVEAITSTGISSVKKNE</sequence>
<evidence type="ECO:0000259" key="4">
    <source>
        <dbReference type="PROSITE" id="PS51071"/>
    </source>
</evidence>
<dbReference type="Pfam" id="PF01418">
    <property type="entry name" value="HTH_6"/>
    <property type="match status" value="1"/>
</dbReference>
<protein>
    <submittedName>
        <fullName evidence="6">MurR/RpiR family transcriptional regulator</fullName>
    </submittedName>
</protein>
<dbReference type="Gene3D" id="1.10.10.10">
    <property type="entry name" value="Winged helix-like DNA-binding domain superfamily/Winged helix DNA-binding domain"/>
    <property type="match status" value="1"/>
</dbReference>
<dbReference type="PANTHER" id="PTHR30514:SF21">
    <property type="entry name" value="RPIR-FAMILY TRANSCRIPTIONAL REGULATOR"/>
    <property type="match status" value="1"/>
</dbReference>
<dbReference type="InterPro" id="IPR000281">
    <property type="entry name" value="HTH_RpiR"/>
</dbReference>
<gene>
    <name evidence="6" type="ORF">QYB97_05740</name>
</gene>
<dbReference type="Pfam" id="PF01380">
    <property type="entry name" value="SIS"/>
    <property type="match status" value="1"/>
</dbReference>
<comment type="caution">
    <text evidence="6">The sequence shown here is derived from an EMBL/GenBank/DDBJ whole genome shotgun (WGS) entry which is preliminary data.</text>
</comment>
<accession>A0ABT8HT89</accession>
<dbReference type="EMBL" id="JAUHTR010000002">
    <property type="protein sequence ID" value="MDN4523966.1"/>
    <property type="molecule type" value="Genomic_DNA"/>
</dbReference>
<dbReference type="RefSeq" id="WP_301165022.1">
    <property type="nucleotide sequence ID" value="NZ_JAUHTR010000002.1"/>
</dbReference>
<evidence type="ECO:0000313" key="6">
    <source>
        <dbReference type="EMBL" id="MDN4523966.1"/>
    </source>
</evidence>
<evidence type="ECO:0000256" key="1">
    <source>
        <dbReference type="ARBA" id="ARBA00023015"/>
    </source>
</evidence>
<dbReference type="InterPro" id="IPR046348">
    <property type="entry name" value="SIS_dom_sf"/>
</dbReference>
<keyword evidence="3" id="KW-0804">Transcription</keyword>
<dbReference type="Proteomes" id="UP001172721">
    <property type="component" value="Unassembled WGS sequence"/>
</dbReference>
<dbReference type="InterPro" id="IPR035472">
    <property type="entry name" value="RpiR-like_SIS"/>
</dbReference>
<evidence type="ECO:0000256" key="3">
    <source>
        <dbReference type="ARBA" id="ARBA00023163"/>
    </source>
</evidence>
<evidence type="ECO:0000259" key="5">
    <source>
        <dbReference type="PROSITE" id="PS51464"/>
    </source>
</evidence>